<gene>
    <name evidence="6" type="ORF">SAMN02745126_03317</name>
</gene>
<evidence type="ECO:0000259" key="5">
    <source>
        <dbReference type="Pfam" id="PF01420"/>
    </source>
</evidence>
<sequence>MSFQRYPKYKDSGTPWLSHVPEHWEIVQFKQLVEVQNGVDHKHVEQADGYPVFGSGGPFTYASDFLYDGESVLLGRKGTIDKPLHVIGRFWTVDTMYWTKICPGTYGRFAFYAALVIPFDFYSTNTALPSMTKSVLSSHLLARPPLAEQIHIAAFLDRETEKIDELVAEQQRLIELLKEKRQAVISHAVTKGLNPAVRMKPSGIEWLGDVPAHWAVKRLRHISPEITVGIVVEPSKYYTDEGVPALRSLNIRPGAMKLENLVFISESANELHKKSQLRAGDLVAVRSGQPGTTAIVPKELDGCNCIDLIIVRKPAIDSEKFLCWYLASDAAVMQFSVGSDGAIQQHFNVGTAMNLVVSMPTPAEQEQIVDFIDREASKLDSLVAEAQHAIGLLQERRTALISAAVTGQIDVRGLAERKAA</sequence>
<dbReference type="Pfam" id="PF01420">
    <property type="entry name" value="Methylase_S"/>
    <property type="match status" value="1"/>
</dbReference>
<protein>
    <submittedName>
        <fullName evidence="6">Type I restriction enzyme, S subunit</fullName>
    </submittedName>
</protein>
<keyword evidence="2" id="KW-0680">Restriction system</keyword>
<accession>A0A1T4QML7</accession>
<organism evidence="6 7">
    <name type="scientific">Enhydrobacter aerosaccus</name>
    <dbReference type="NCBI Taxonomy" id="225324"/>
    <lineage>
        <taxon>Bacteria</taxon>
        <taxon>Pseudomonadati</taxon>
        <taxon>Pseudomonadota</taxon>
        <taxon>Alphaproteobacteria</taxon>
        <taxon>Hyphomicrobiales</taxon>
        <taxon>Enhydrobacter</taxon>
    </lineage>
</organism>
<dbReference type="GO" id="GO:0009307">
    <property type="term" value="P:DNA restriction-modification system"/>
    <property type="evidence" value="ECO:0007669"/>
    <property type="project" value="UniProtKB-KW"/>
</dbReference>
<dbReference type="GO" id="GO:0003677">
    <property type="term" value="F:DNA binding"/>
    <property type="evidence" value="ECO:0007669"/>
    <property type="project" value="UniProtKB-KW"/>
</dbReference>
<keyword evidence="7" id="KW-1185">Reference proteome</keyword>
<dbReference type="CDD" id="cd17288">
    <property type="entry name" value="RMtype1_S_LlaAI06ORF1089P_TRD1-CR1_like"/>
    <property type="match status" value="1"/>
</dbReference>
<dbReference type="PANTHER" id="PTHR43140:SF1">
    <property type="entry name" value="TYPE I RESTRICTION ENZYME ECOKI SPECIFICITY SUBUNIT"/>
    <property type="match status" value="1"/>
</dbReference>
<dbReference type="Proteomes" id="UP000190092">
    <property type="component" value="Unassembled WGS sequence"/>
</dbReference>
<comment type="similarity">
    <text evidence="1">Belongs to the type-I restriction system S methylase family.</text>
</comment>
<evidence type="ECO:0000256" key="1">
    <source>
        <dbReference type="ARBA" id="ARBA00010923"/>
    </source>
</evidence>
<dbReference type="InterPro" id="IPR000055">
    <property type="entry name" value="Restrct_endonuc_typeI_TRD"/>
</dbReference>
<reference evidence="7" key="1">
    <citation type="submission" date="2017-02" db="EMBL/GenBank/DDBJ databases">
        <authorList>
            <person name="Varghese N."/>
            <person name="Submissions S."/>
        </authorList>
    </citation>
    <scope>NUCLEOTIDE SEQUENCE [LARGE SCALE GENOMIC DNA]</scope>
    <source>
        <strain evidence="7">ATCC 27094</strain>
    </source>
</reference>
<dbReference type="SUPFAM" id="SSF116734">
    <property type="entry name" value="DNA methylase specificity domain"/>
    <property type="match status" value="2"/>
</dbReference>
<proteinExistence type="inferred from homology"/>
<dbReference type="OrthoDB" id="164285at2"/>
<dbReference type="EMBL" id="FUWJ01000003">
    <property type="protein sequence ID" value="SKA04867.1"/>
    <property type="molecule type" value="Genomic_DNA"/>
</dbReference>
<keyword evidence="3" id="KW-0238">DNA-binding</keyword>
<dbReference type="RefSeq" id="WP_085935002.1">
    <property type="nucleotide sequence ID" value="NZ_FUWJ01000003.1"/>
</dbReference>
<dbReference type="PANTHER" id="PTHR43140">
    <property type="entry name" value="TYPE-1 RESTRICTION ENZYME ECOKI SPECIFICITY PROTEIN"/>
    <property type="match status" value="1"/>
</dbReference>
<dbReference type="InterPro" id="IPR051212">
    <property type="entry name" value="Type-I_RE_S_subunit"/>
</dbReference>
<evidence type="ECO:0000313" key="6">
    <source>
        <dbReference type="EMBL" id="SKA04867.1"/>
    </source>
</evidence>
<evidence type="ECO:0000256" key="2">
    <source>
        <dbReference type="ARBA" id="ARBA00022747"/>
    </source>
</evidence>
<dbReference type="Gene3D" id="3.90.220.20">
    <property type="entry name" value="DNA methylase specificity domains"/>
    <property type="match status" value="2"/>
</dbReference>
<dbReference type="STRING" id="225324.SAMN02745126_03317"/>
<name>A0A1T4QML7_9HYPH</name>
<dbReference type="Gene3D" id="1.10.287.1120">
    <property type="entry name" value="Bipartite methylase S protein"/>
    <property type="match status" value="1"/>
</dbReference>
<keyword evidence="4" id="KW-0175">Coiled coil</keyword>
<feature type="coiled-coil region" evidence="4">
    <location>
        <begin position="156"/>
        <end position="183"/>
    </location>
</feature>
<evidence type="ECO:0000256" key="4">
    <source>
        <dbReference type="SAM" id="Coils"/>
    </source>
</evidence>
<feature type="domain" description="Type I restriction modification DNA specificity" evidence="5">
    <location>
        <begin position="21"/>
        <end position="169"/>
    </location>
</feature>
<dbReference type="AlphaFoldDB" id="A0A1T4QML7"/>
<evidence type="ECO:0000313" key="7">
    <source>
        <dbReference type="Proteomes" id="UP000190092"/>
    </source>
</evidence>
<dbReference type="InterPro" id="IPR044946">
    <property type="entry name" value="Restrct_endonuc_typeI_TRD_sf"/>
</dbReference>
<evidence type="ECO:0000256" key="3">
    <source>
        <dbReference type="ARBA" id="ARBA00023125"/>
    </source>
</evidence>